<evidence type="ECO:0000313" key="3">
    <source>
        <dbReference type="EMBL" id="QNA44331.1"/>
    </source>
</evidence>
<dbReference type="InterPro" id="IPR045553">
    <property type="entry name" value="bpX1"/>
</dbReference>
<evidence type="ECO:0000259" key="1">
    <source>
        <dbReference type="Pfam" id="PF19915"/>
    </source>
</evidence>
<dbReference type="RefSeq" id="WP_182802593.1">
    <property type="nucleotide sequence ID" value="NZ_CP060007.1"/>
</dbReference>
<gene>
    <name evidence="3" type="ORF">H4075_20050</name>
</gene>
<feature type="domain" description="MoxR-vWA-beta-propeller ternary system" evidence="1">
    <location>
        <begin position="34"/>
        <end position="197"/>
    </location>
</feature>
<dbReference type="Proteomes" id="UP000515344">
    <property type="component" value="Chromosome"/>
</dbReference>
<evidence type="ECO:0000313" key="4">
    <source>
        <dbReference type="Proteomes" id="UP000515344"/>
    </source>
</evidence>
<proteinExistence type="predicted"/>
<protein>
    <submittedName>
        <fullName evidence="3">Uncharacterized protein</fullName>
    </submittedName>
</protein>
<sequence>MIKAVTNTQHYFQAPLNCFWQWAEGGDFIEWKHGITICHRNELVLILKEAAIPASAPLGTILLLLSATMDSYTESEVAGILLGIVKSMPKGSNEPSDEEIEESIRKALAFLDVVVKLPKELRERKQSARLLQEVFSSQNFVMKGASLREAADELNSGRIDHLIFQPGENITRTKCLIELNPLIEAGRLFPNSGSLVLRLTAGVYHLPEPLKIGIPEPVSGDLFDQLSDDPKTASLVRLVKHIVAALKIPMHSQGSGDQSYGGISDITNRGNYDKLLLSELAHDDLLLMARLVNNEALYFRREEPPDNPKRQRTILLDSTLKMWGMPRVFALSAALACVKNSKHSELIEAYVLGGSKYKETGLDSKEHIIKTLETLDPAMHCGEALEAIIKDIPASEQNEYILITDEQSIKEPSFQRSFSTVKDSLNYLLFVNRTGKLEFFSCSNGRTKLLSTANFDLEKILFFSDDKKRKRGEANDELPMFVQQDIAPLYFPIVRVNSSREKCEQRADTGTIFVNETNRLVFRKSEQKGGKELLNFIEDGTYTFGLRQDDTGYVMLQEKQGQRIWAYSFDLKSGSLIRKKSVEKIFFAHKIIFDNHSFYIKHYDSYSCLNCKTWEISMQSKKIFDSIAERNSSMDKPASNIFYRISTDNILTKFHNIYIDASNRICLGNHRIDSDSNSNTIKLNLIPEKPSPIYNAEEYETDYRPLSNKRIRFRKFIWKDGSEAVVDTRGFLHLRSSDSSISEFSIALVINRATAAWTSDGNLSGSGYFYDDKDTVIPIDSFYNYYLQPFINRIISA</sequence>
<name>A0A7G5XFS8_9BACT</name>
<dbReference type="AlphaFoldDB" id="A0A7G5XFS8"/>
<reference evidence="4" key="1">
    <citation type="submission" date="2020-08" db="EMBL/GenBank/DDBJ databases">
        <title>Lacibacter sp. S13-6-6 genome sequencing.</title>
        <authorList>
            <person name="Jin L."/>
        </authorList>
    </citation>
    <scope>NUCLEOTIDE SEQUENCE [LARGE SCALE GENOMIC DNA]</scope>
    <source>
        <strain evidence="4">S13-6-6</strain>
    </source>
</reference>
<organism evidence="3 4">
    <name type="scientific">Lacibacter sediminis</name>
    <dbReference type="NCBI Taxonomy" id="2760713"/>
    <lineage>
        <taxon>Bacteria</taxon>
        <taxon>Pseudomonadati</taxon>
        <taxon>Bacteroidota</taxon>
        <taxon>Chitinophagia</taxon>
        <taxon>Chitinophagales</taxon>
        <taxon>Chitinophagaceae</taxon>
        <taxon>Lacibacter</taxon>
    </lineage>
</organism>
<accession>A0A7G5XFS8</accession>
<feature type="domain" description="MoxR-vWA-beta-propeller ternary system" evidence="2">
    <location>
        <begin position="714"/>
        <end position="794"/>
    </location>
</feature>
<dbReference type="KEGG" id="lacs:H4075_20050"/>
<dbReference type="InterPro" id="IPR045554">
    <property type="entry name" value="bpX0"/>
</dbReference>
<dbReference type="Pfam" id="PF19915">
    <property type="entry name" value="bpX0"/>
    <property type="match status" value="1"/>
</dbReference>
<evidence type="ECO:0000259" key="2">
    <source>
        <dbReference type="Pfam" id="PF19917"/>
    </source>
</evidence>
<dbReference type="EMBL" id="CP060007">
    <property type="protein sequence ID" value="QNA44331.1"/>
    <property type="molecule type" value="Genomic_DNA"/>
</dbReference>
<dbReference type="Pfam" id="PF19917">
    <property type="entry name" value="bpX1"/>
    <property type="match status" value="1"/>
</dbReference>
<keyword evidence="4" id="KW-1185">Reference proteome</keyword>